<reference evidence="1 2" key="1">
    <citation type="submission" date="2022-02" db="EMBL/GenBank/DDBJ databases">
        <title>Genome sequence data of Kingella unionensis sp. nov. strain CICC 24913 (CCUG 75125).</title>
        <authorList>
            <person name="Xiao M."/>
        </authorList>
    </citation>
    <scope>NUCLEOTIDE SEQUENCE [LARGE SCALE GENOMIC DNA]</scope>
    <source>
        <strain evidence="1 2">CICC 24913</strain>
    </source>
</reference>
<accession>A0ABS9NQA9</accession>
<dbReference type="RefSeq" id="WP_238748553.1">
    <property type="nucleotide sequence ID" value="NZ_JAKOOW010000070.1"/>
</dbReference>
<dbReference type="EMBL" id="JAKOOW010000070">
    <property type="protein sequence ID" value="MCG6504991.1"/>
    <property type="molecule type" value="Genomic_DNA"/>
</dbReference>
<organism evidence="1 2">
    <name type="scientific">Kingella pumchi</name>
    <dbReference type="NCBI Taxonomy" id="2779506"/>
    <lineage>
        <taxon>Bacteria</taxon>
        <taxon>Pseudomonadati</taxon>
        <taxon>Pseudomonadota</taxon>
        <taxon>Betaproteobacteria</taxon>
        <taxon>Neisseriales</taxon>
        <taxon>Neisseriaceae</taxon>
        <taxon>Kingella</taxon>
    </lineage>
</organism>
<keyword evidence="2" id="KW-1185">Reference proteome</keyword>
<evidence type="ECO:0000313" key="1">
    <source>
        <dbReference type="EMBL" id="MCG6504991.1"/>
    </source>
</evidence>
<evidence type="ECO:0000313" key="2">
    <source>
        <dbReference type="Proteomes" id="UP001298424"/>
    </source>
</evidence>
<sequence length="107" mass="11910">MLNFDQQREKLNYETRIVMGITKFKGTIDGSEIDSCSVLIAAPLDETTGNAKGFGVSKVSYGKSENYEPFRNLNFPCEMECAFVQTTNASGRSKETLKDMRPLKAKA</sequence>
<proteinExistence type="predicted"/>
<dbReference type="Proteomes" id="UP001298424">
    <property type="component" value="Unassembled WGS sequence"/>
</dbReference>
<name>A0ABS9NQA9_9NEIS</name>
<protein>
    <submittedName>
        <fullName evidence="1">Uncharacterized protein</fullName>
    </submittedName>
</protein>
<gene>
    <name evidence="1" type="ORF">MB824_10855</name>
</gene>
<comment type="caution">
    <text evidence="1">The sequence shown here is derived from an EMBL/GenBank/DDBJ whole genome shotgun (WGS) entry which is preliminary data.</text>
</comment>